<evidence type="ECO:0000313" key="2">
    <source>
        <dbReference type="EMBL" id="CAH2219837.1"/>
    </source>
</evidence>
<gene>
    <name evidence="2" type="ORF">PECUL_23A016791</name>
</gene>
<evidence type="ECO:0000313" key="3">
    <source>
        <dbReference type="Proteomes" id="UP001295444"/>
    </source>
</evidence>
<organism evidence="2 3">
    <name type="scientific">Pelobates cultripes</name>
    <name type="common">Western spadefoot toad</name>
    <dbReference type="NCBI Taxonomy" id="61616"/>
    <lineage>
        <taxon>Eukaryota</taxon>
        <taxon>Metazoa</taxon>
        <taxon>Chordata</taxon>
        <taxon>Craniata</taxon>
        <taxon>Vertebrata</taxon>
        <taxon>Euteleostomi</taxon>
        <taxon>Amphibia</taxon>
        <taxon>Batrachia</taxon>
        <taxon>Anura</taxon>
        <taxon>Pelobatoidea</taxon>
        <taxon>Pelobatidae</taxon>
        <taxon>Pelobates</taxon>
    </lineage>
</organism>
<protein>
    <recommendedName>
        <fullName evidence="4">L1 transposable element RRM domain-containing protein</fullName>
    </recommendedName>
</protein>
<evidence type="ECO:0000256" key="1">
    <source>
        <dbReference type="SAM" id="Coils"/>
    </source>
</evidence>
<sequence length="257" mass="28742">MRQLHAADLELLKTEFTAVTAHTQASEEDILDLRQEVQGLKESILQLQSSQANLTSRADTAEDRHRQVNIKIRGIPDSIGITELPHYLRRLTTSLLPHIQAKKLTFEGFFCIPKPRQASPTASHNVKVRCHSSTDKALLMTAVRGKTPLTFESSQLTFYQEITRNTLLWRRSLGPVTSQLRNAGIEYRWTLPRTLTVTKEGNTKRLTTLADADSFLRALGHPTAVAKATTHSTSHAWDPERAVTFTLRGGTQPEAPT</sequence>
<reference evidence="2" key="1">
    <citation type="submission" date="2022-03" db="EMBL/GenBank/DDBJ databases">
        <authorList>
            <person name="Alioto T."/>
            <person name="Alioto T."/>
            <person name="Gomez Garrido J."/>
        </authorList>
    </citation>
    <scope>NUCLEOTIDE SEQUENCE</scope>
</reference>
<dbReference type="AlphaFoldDB" id="A0AAD1QYP8"/>
<proteinExistence type="predicted"/>
<keyword evidence="1" id="KW-0175">Coiled coil</keyword>
<accession>A0AAD1QYP8</accession>
<dbReference type="PANTHER" id="PTHR11505">
    <property type="entry name" value="L1 TRANSPOSABLE ELEMENT-RELATED"/>
    <property type="match status" value="1"/>
</dbReference>
<dbReference type="Proteomes" id="UP001295444">
    <property type="component" value="Chromosome 01"/>
</dbReference>
<dbReference type="Gene3D" id="3.30.250.20">
    <property type="entry name" value="L1 transposable element, C-terminal domain"/>
    <property type="match status" value="1"/>
</dbReference>
<evidence type="ECO:0008006" key="4">
    <source>
        <dbReference type="Google" id="ProtNLM"/>
    </source>
</evidence>
<dbReference type="EMBL" id="OW240912">
    <property type="protein sequence ID" value="CAH2219837.1"/>
    <property type="molecule type" value="Genomic_DNA"/>
</dbReference>
<name>A0AAD1QYP8_PELCU</name>
<dbReference type="InterPro" id="IPR042566">
    <property type="entry name" value="L1_C"/>
</dbReference>
<keyword evidence="3" id="KW-1185">Reference proteome</keyword>
<dbReference type="InterPro" id="IPR004244">
    <property type="entry name" value="Transposase_22"/>
</dbReference>
<feature type="coiled-coil region" evidence="1">
    <location>
        <begin position="23"/>
        <end position="50"/>
    </location>
</feature>